<feature type="domain" description="HTH tetR-type" evidence="4">
    <location>
        <begin position="120"/>
        <end position="180"/>
    </location>
</feature>
<accession>A0A5N0EBD4</accession>
<dbReference type="OrthoDB" id="4550691at2"/>
<dbReference type="Pfam" id="PF00440">
    <property type="entry name" value="TetR_N"/>
    <property type="match status" value="1"/>
</dbReference>
<dbReference type="Gene3D" id="1.10.357.10">
    <property type="entry name" value="Tetracycline Repressor, domain 2"/>
    <property type="match status" value="1"/>
</dbReference>
<evidence type="ECO:0000313" key="6">
    <source>
        <dbReference type="Proteomes" id="UP000323876"/>
    </source>
</evidence>
<feature type="DNA-binding region" description="H-T-H motif" evidence="2">
    <location>
        <begin position="143"/>
        <end position="162"/>
    </location>
</feature>
<dbReference type="AlphaFoldDB" id="A0A5N0EBD4"/>
<proteinExistence type="predicted"/>
<organism evidence="5 6">
    <name type="scientific">Nocardia colli</name>
    <dbReference type="NCBI Taxonomy" id="2545717"/>
    <lineage>
        <taxon>Bacteria</taxon>
        <taxon>Bacillati</taxon>
        <taxon>Actinomycetota</taxon>
        <taxon>Actinomycetes</taxon>
        <taxon>Mycobacteriales</taxon>
        <taxon>Nocardiaceae</taxon>
        <taxon>Nocardia</taxon>
    </lineage>
</organism>
<dbReference type="PROSITE" id="PS50977">
    <property type="entry name" value="HTH_TETR_2"/>
    <property type="match status" value="1"/>
</dbReference>
<dbReference type="InterPro" id="IPR050109">
    <property type="entry name" value="HTH-type_TetR-like_transc_reg"/>
</dbReference>
<protein>
    <submittedName>
        <fullName evidence="5">TetR/AcrR family transcriptional regulator</fullName>
    </submittedName>
</protein>
<evidence type="ECO:0000256" key="3">
    <source>
        <dbReference type="SAM" id="MobiDB-lite"/>
    </source>
</evidence>
<dbReference type="Proteomes" id="UP000323876">
    <property type="component" value="Unassembled WGS sequence"/>
</dbReference>
<gene>
    <name evidence="5" type="ORF">F3087_26200</name>
</gene>
<dbReference type="GO" id="GO:0000976">
    <property type="term" value="F:transcription cis-regulatory region binding"/>
    <property type="evidence" value="ECO:0007669"/>
    <property type="project" value="TreeGrafter"/>
</dbReference>
<reference evidence="5 6" key="1">
    <citation type="submission" date="2019-09" db="EMBL/GenBank/DDBJ databases">
        <authorList>
            <person name="Wang X."/>
        </authorList>
    </citation>
    <scope>NUCLEOTIDE SEQUENCE [LARGE SCALE GENOMIC DNA]</scope>
    <source>
        <strain evidence="5 6">CICC 11023</strain>
    </source>
</reference>
<dbReference type="PRINTS" id="PR00455">
    <property type="entry name" value="HTHTETR"/>
</dbReference>
<comment type="caution">
    <text evidence="5">The sequence shown here is derived from an EMBL/GenBank/DDBJ whole genome shotgun (WGS) entry which is preliminary data.</text>
</comment>
<dbReference type="PANTHER" id="PTHR30055:SF226">
    <property type="entry name" value="HTH-TYPE TRANSCRIPTIONAL REGULATOR PKSA"/>
    <property type="match status" value="1"/>
</dbReference>
<evidence type="ECO:0000256" key="1">
    <source>
        <dbReference type="ARBA" id="ARBA00023125"/>
    </source>
</evidence>
<dbReference type="SUPFAM" id="SSF46689">
    <property type="entry name" value="Homeodomain-like"/>
    <property type="match status" value="1"/>
</dbReference>
<name>A0A5N0EBD4_9NOCA</name>
<keyword evidence="6" id="KW-1185">Reference proteome</keyword>
<feature type="region of interest" description="Disordered" evidence="3">
    <location>
        <begin position="1"/>
        <end position="120"/>
    </location>
</feature>
<dbReference type="PANTHER" id="PTHR30055">
    <property type="entry name" value="HTH-TYPE TRANSCRIPTIONAL REGULATOR RUTR"/>
    <property type="match status" value="1"/>
</dbReference>
<dbReference type="InterPro" id="IPR001647">
    <property type="entry name" value="HTH_TetR"/>
</dbReference>
<dbReference type="GO" id="GO:0003700">
    <property type="term" value="F:DNA-binding transcription factor activity"/>
    <property type="evidence" value="ECO:0007669"/>
    <property type="project" value="TreeGrafter"/>
</dbReference>
<dbReference type="EMBL" id="VXLC01000014">
    <property type="protein sequence ID" value="KAA8886100.1"/>
    <property type="molecule type" value="Genomic_DNA"/>
</dbReference>
<keyword evidence="1 2" id="KW-0238">DNA-binding</keyword>
<sequence length="312" mass="34266">MAAGADDRRRPARGGARPNRERQERDSPAARGRDQRARRAARAADRRGTAEPRGAQRRRDRRPPGARRRRRTARRGGADPTLDGAPDDRGGARDGGVVAVPSTKPEGPQRRRYAKRLPPADRKEQLLDAALAIITEGGFADVSIAAVAERAGVTRPVVYDSFAGRDDLLHELIERESARMRAAVDRSMAGLESAVPQADQAAVLSAALARFLAEVRAVPASWRLVYFPIDGVPPMLRARLEQSRDDLRTPLSCQLGQWLSGKRGAEDVDVDVLVRVIQGIIHTAAQLVLDDPDRFDIDRIITMLNEMLLRAP</sequence>
<evidence type="ECO:0000256" key="2">
    <source>
        <dbReference type="PROSITE-ProRule" id="PRU00335"/>
    </source>
</evidence>
<evidence type="ECO:0000313" key="5">
    <source>
        <dbReference type="EMBL" id="KAA8886100.1"/>
    </source>
</evidence>
<evidence type="ECO:0000259" key="4">
    <source>
        <dbReference type="PROSITE" id="PS50977"/>
    </source>
</evidence>
<dbReference type="InterPro" id="IPR009057">
    <property type="entry name" value="Homeodomain-like_sf"/>
</dbReference>
<feature type="compositionally biased region" description="Basic and acidic residues" evidence="3">
    <location>
        <begin position="18"/>
        <end position="50"/>
    </location>
</feature>
<feature type="compositionally biased region" description="Basic residues" evidence="3">
    <location>
        <begin position="55"/>
        <end position="74"/>
    </location>
</feature>